<proteinExistence type="predicted"/>
<gene>
    <name evidence="2" type="ORF">BUALT_Bualt01G0045800</name>
</gene>
<evidence type="ECO:0000313" key="3">
    <source>
        <dbReference type="Proteomes" id="UP000826271"/>
    </source>
</evidence>
<organism evidence="2 3">
    <name type="scientific">Buddleja alternifolia</name>
    <dbReference type="NCBI Taxonomy" id="168488"/>
    <lineage>
        <taxon>Eukaryota</taxon>
        <taxon>Viridiplantae</taxon>
        <taxon>Streptophyta</taxon>
        <taxon>Embryophyta</taxon>
        <taxon>Tracheophyta</taxon>
        <taxon>Spermatophyta</taxon>
        <taxon>Magnoliopsida</taxon>
        <taxon>eudicotyledons</taxon>
        <taxon>Gunneridae</taxon>
        <taxon>Pentapetalae</taxon>
        <taxon>asterids</taxon>
        <taxon>lamiids</taxon>
        <taxon>Lamiales</taxon>
        <taxon>Scrophulariaceae</taxon>
        <taxon>Buddlejeae</taxon>
        <taxon>Buddleja</taxon>
    </lineage>
</organism>
<keyword evidence="1" id="KW-1133">Transmembrane helix</keyword>
<keyword evidence="1" id="KW-0472">Membrane</keyword>
<reference evidence="2" key="1">
    <citation type="submission" date="2019-10" db="EMBL/GenBank/DDBJ databases">
        <authorList>
            <person name="Zhang R."/>
            <person name="Pan Y."/>
            <person name="Wang J."/>
            <person name="Ma R."/>
            <person name="Yu S."/>
        </authorList>
    </citation>
    <scope>NUCLEOTIDE SEQUENCE</scope>
    <source>
        <strain evidence="2">LA-IB0</strain>
        <tissue evidence="2">Leaf</tissue>
    </source>
</reference>
<evidence type="ECO:0000313" key="2">
    <source>
        <dbReference type="EMBL" id="KAG8390076.1"/>
    </source>
</evidence>
<dbReference type="InterPro" id="IPR005519">
    <property type="entry name" value="Acid_phosphat_B-like"/>
</dbReference>
<sequence length="308" mass="35313">MSAYGREMEWEREYSAQSLPSRGGSEMESRYTTEAGIFMSSFAATIFISGLVTFGVSLLSLLVSLTVMLQSCQNKNSGVVEMYRYTDNYDYCRSFALHAELNSLGAHSFPAICKDVDTVYIKEGLYRRDLNITVGIAEDFFSSIRPQKEGRDVVLMDADDLAIENLYTHRIHEDTLHNSSKGADYLKHIFSLKLYLKLQSEGWPLILFSRKHEKLHNATVEYLMSMGCRGWSSLIMRMEKEMQIDSQEFLSRRRISLQRTNLRIVAVISSQMDALRGPCLGDRIFKLPNPISRHSIEDRIESRIQKSK</sequence>
<dbReference type="Gene3D" id="3.40.50.1000">
    <property type="entry name" value="HAD superfamily/HAD-like"/>
    <property type="match status" value="1"/>
</dbReference>
<keyword evidence="1" id="KW-0812">Transmembrane</keyword>
<dbReference type="EMBL" id="WHWC01000001">
    <property type="protein sequence ID" value="KAG8390076.1"/>
    <property type="molecule type" value="Genomic_DNA"/>
</dbReference>
<comment type="caution">
    <text evidence="2">The sequence shown here is derived from an EMBL/GenBank/DDBJ whole genome shotgun (WGS) entry which is preliminary data.</text>
</comment>
<name>A0AAV6YB33_9LAMI</name>
<dbReference type="InterPro" id="IPR023214">
    <property type="entry name" value="HAD_sf"/>
</dbReference>
<feature type="transmembrane region" description="Helical" evidence="1">
    <location>
        <begin position="37"/>
        <end position="65"/>
    </location>
</feature>
<accession>A0AAV6YB33</accession>
<keyword evidence="3" id="KW-1185">Reference proteome</keyword>
<dbReference type="Pfam" id="PF03767">
    <property type="entry name" value="Acid_phosphat_B"/>
    <property type="match status" value="1"/>
</dbReference>
<evidence type="ECO:0008006" key="4">
    <source>
        <dbReference type="Google" id="ProtNLM"/>
    </source>
</evidence>
<protein>
    <recommendedName>
        <fullName evidence="4">Acid phosphatase</fullName>
    </recommendedName>
</protein>
<dbReference type="AlphaFoldDB" id="A0AAV6YB33"/>
<evidence type="ECO:0000256" key="1">
    <source>
        <dbReference type="SAM" id="Phobius"/>
    </source>
</evidence>
<dbReference type="PANTHER" id="PTHR31284:SF22">
    <property type="entry name" value="ACID PHOSPHATASE"/>
    <property type="match status" value="1"/>
</dbReference>
<dbReference type="Proteomes" id="UP000826271">
    <property type="component" value="Unassembled WGS sequence"/>
</dbReference>
<dbReference type="PANTHER" id="PTHR31284">
    <property type="entry name" value="ACID PHOSPHATASE-LIKE PROTEIN"/>
    <property type="match status" value="1"/>
</dbReference>